<dbReference type="Pfam" id="PF00415">
    <property type="entry name" value="RCC1"/>
    <property type="match status" value="2"/>
</dbReference>
<reference evidence="2" key="1">
    <citation type="submission" date="2020-11" db="EMBL/GenBank/DDBJ databases">
        <authorList>
            <person name="Tran Van P."/>
        </authorList>
    </citation>
    <scope>NUCLEOTIDE SEQUENCE</scope>
</reference>
<keyword evidence="3" id="KW-1185">Reference proteome</keyword>
<dbReference type="EMBL" id="OC918193">
    <property type="protein sequence ID" value="CAD7648874.1"/>
    <property type="molecule type" value="Genomic_DNA"/>
</dbReference>
<evidence type="ECO:0000313" key="2">
    <source>
        <dbReference type="EMBL" id="CAD7648874.1"/>
    </source>
</evidence>
<feature type="repeat" description="RCC1" evidence="1">
    <location>
        <begin position="34"/>
        <end position="87"/>
    </location>
</feature>
<name>A0A7R9QK06_9ACAR</name>
<dbReference type="Gene3D" id="2.130.10.30">
    <property type="entry name" value="Regulator of chromosome condensation 1/beta-lactamase-inhibitor protein II"/>
    <property type="match status" value="1"/>
</dbReference>
<dbReference type="Proteomes" id="UP000728032">
    <property type="component" value="Unassembled WGS sequence"/>
</dbReference>
<dbReference type="PANTHER" id="PTHR45982">
    <property type="entry name" value="REGULATOR OF CHROMOSOME CONDENSATION"/>
    <property type="match status" value="1"/>
</dbReference>
<sequence>MFVQSPQQIPELSHKRIQQFYIGGDFVLAISSATGVYSWGHNNCGQLARCVTPEGQYSKPQKITYLDNKNIVTACCGLQHSLALTTDGHVYAWGSNNWGQIGCGKYTNNLR</sequence>
<gene>
    <name evidence="2" type="ORF">ONB1V03_LOCUS6976</name>
</gene>
<accession>A0A7R9QK06</accession>
<dbReference type="PROSITE" id="PS50012">
    <property type="entry name" value="RCC1_3"/>
    <property type="match status" value="1"/>
</dbReference>
<proteinExistence type="predicted"/>
<dbReference type="OrthoDB" id="10051363at2759"/>
<protein>
    <submittedName>
        <fullName evidence="2">Uncharacterized protein</fullName>
    </submittedName>
</protein>
<dbReference type="GO" id="GO:0005085">
    <property type="term" value="F:guanyl-nucleotide exchange factor activity"/>
    <property type="evidence" value="ECO:0007669"/>
    <property type="project" value="TreeGrafter"/>
</dbReference>
<organism evidence="2">
    <name type="scientific">Oppiella nova</name>
    <dbReference type="NCBI Taxonomy" id="334625"/>
    <lineage>
        <taxon>Eukaryota</taxon>
        <taxon>Metazoa</taxon>
        <taxon>Ecdysozoa</taxon>
        <taxon>Arthropoda</taxon>
        <taxon>Chelicerata</taxon>
        <taxon>Arachnida</taxon>
        <taxon>Acari</taxon>
        <taxon>Acariformes</taxon>
        <taxon>Sarcoptiformes</taxon>
        <taxon>Oribatida</taxon>
        <taxon>Brachypylina</taxon>
        <taxon>Oppioidea</taxon>
        <taxon>Oppiidae</taxon>
        <taxon>Oppiella</taxon>
    </lineage>
</organism>
<dbReference type="PROSITE" id="PS00626">
    <property type="entry name" value="RCC1_2"/>
    <property type="match status" value="1"/>
</dbReference>
<evidence type="ECO:0000256" key="1">
    <source>
        <dbReference type="PROSITE-ProRule" id="PRU00235"/>
    </source>
</evidence>
<dbReference type="InterPro" id="IPR009091">
    <property type="entry name" value="RCC1/BLIP-II"/>
</dbReference>
<evidence type="ECO:0000313" key="3">
    <source>
        <dbReference type="Proteomes" id="UP000728032"/>
    </source>
</evidence>
<dbReference type="AlphaFoldDB" id="A0A7R9QK06"/>
<dbReference type="GO" id="GO:0005737">
    <property type="term" value="C:cytoplasm"/>
    <property type="evidence" value="ECO:0007669"/>
    <property type="project" value="TreeGrafter"/>
</dbReference>
<dbReference type="EMBL" id="CAJPVJ010003368">
    <property type="protein sequence ID" value="CAG2167469.1"/>
    <property type="molecule type" value="Genomic_DNA"/>
</dbReference>
<dbReference type="InterPro" id="IPR051553">
    <property type="entry name" value="Ran_GTPase-activating"/>
</dbReference>
<dbReference type="SUPFAM" id="SSF50985">
    <property type="entry name" value="RCC1/BLIP-II"/>
    <property type="match status" value="1"/>
</dbReference>
<dbReference type="InterPro" id="IPR000408">
    <property type="entry name" value="Reg_chr_condens"/>
</dbReference>
<dbReference type="PANTHER" id="PTHR45982:SF1">
    <property type="entry name" value="REGULATOR OF CHROMOSOME CONDENSATION"/>
    <property type="match status" value="1"/>
</dbReference>